<dbReference type="InterPro" id="IPR008920">
    <property type="entry name" value="TF_FadR/GntR_C"/>
</dbReference>
<reference evidence="4 5" key="1">
    <citation type="submission" date="2017-05" db="EMBL/GenBank/DDBJ databases">
        <title>Full genome sequence of Pseudorhodoplanes sinuspersici.</title>
        <authorList>
            <person name="Dastgheib S.M.M."/>
            <person name="Shavandi M."/>
            <person name="Tirandaz H."/>
        </authorList>
    </citation>
    <scope>NUCLEOTIDE SEQUENCE [LARGE SCALE GENOMIC DNA]</scope>
    <source>
        <strain evidence="4 5">RIPI110</strain>
    </source>
</reference>
<keyword evidence="2" id="KW-0238">DNA-binding</keyword>
<dbReference type="Gene3D" id="1.20.120.530">
    <property type="entry name" value="GntR ligand-binding domain-like"/>
    <property type="match status" value="1"/>
</dbReference>
<evidence type="ECO:0000313" key="5">
    <source>
        <dbReference type="Proteomes" id="UP000194137"/>
    </source>
</evidence>
<dbReference type="Proteomes" id="UP000194137">
    <property type="component" value="Chromosome"/>
</dbReference>
<dbReference type="SMART" id="SM00345">
    <property type="entry name" value="HTH_GNTR"/>
    <property type="match status" value="1"/>
</dbReference>
<keyword evidence="1" id="KW-0805">Transcription regulation</keyword>
<organism evidence="4 5">
    <name type="scientific">Pseudorhodoplanes sinuspersici</name>
    <dbReference type="NCBI Taxonomy" id="1235591"/>
    <lineage>
        <taxon>Bacteria</taxon>
        <taxon>Pseudomonadati</taxon>
        <taxon>Pseudomonadota</taxon>
        <taxon>Alphaproteobacteria</taxon>
        <taxon>Hyphomicrobiales</taxon>
        <taxon>Pseudorhodoplanes</taxon>
    </lineage>
</organism>
<proteinExistence type="predicted"/>
<dbReference type="OrthoDB" id="8680240at2"/>
<protein>
    <submittedName>
        <fullName evidence="4">GntR family transcriptional regulator</fullName>
    </submittedName>
</protein>
<dbReference type="PANTHER" id="PTHR43537:SF20">
    <property type="entry name" value="HTH-TYPE TRANSCRIPTIONAL REPRESSOR GLAR"/>
    <property type="match status" value="1"/>
</dbReference>
<dbReference type="PROSITE" id="PS50949">
    <property type="entry name" value="HTH_GNTR"/>
    <property type="match status" value="1"/>
</dbReference>
<dbReference type="KEGG" id="psin:CAK95_01215"/>
<dbReference type="Pfam" id="PF07729">
    <property type="entry name" value="FCD"/>
    <property type="match status" value="1"/>
</dbReference>
<dbReference type="SUPFAM" id="SSF46785">
    <property type="entry name" value="Winged helix' DNA-binding domain"/>
    <property type="match status" value="1"/>
</dbReference>
<dbReference type="GO" id="GO:0003677">
    <property type="term" value="F:DNA binding"/>
    <property type="evidence" value="ECO:0007669"/>
    <property type="project" value="UniProtKB-KW"/>
</dbReference>
<evidence type="ECO:0000256" key="3">
    <source>
        <dbReference type="ARBA" id="ARBA00023163"/>
    </source>
</evidence>
<evidence type="ECO:0000256" key="2">
    <source>
        <dbReference type="ARBA" id="ARBA00023125"/>
    </source>
</evidence>
<dbReference type="PANTHER" id="PTHR43537">
    <property type="entry name" value="TRANSCRIPTIONAL REGULATOR, GNTR FAMILY"/>
    <property type="match status" value="1"/>
</dbReference>
<dbReference type="RefSeq" id="WP_086086174.1">
    <property type="nucleotide sequence ID" value="NZ_CP021112.1"/>
</dbReference>
<dbReference type="InterPro" id="IPR036390">
    <property type="entry name" value="WH_DNA-bd_sf"/>
</dbReference>
<dbReference type="Pfam" id="PF00392">
    <property type="entry name" value="GntR"/>
    <property type="match status" value="1"/>
</dbReference>
<evidence type="ECO:0000313" key="4">
    <source>
        <dbReference type="EMBL" id="ARP97853.1"/>
    </source>
</evidence>
<gene>
    <name evidence="4" type="ORF">CAK95_01215</name>
</gene>
<accession>A0A1W6ZKB2</accession>
<dbReference type="InterPro" id="IPR036388">
    <property type="entry name" value="WH-like_DNA-bd_sf"/>
</dbReference>
<dbReference type="AlphaFoldDB" id="A0A1W6ZKB2"/>
<dbReference type="Gene3D" id="1.10.10.10">
    <property type="entry name" value="Winged helix-like DNA-binding domain superfamily/Winged helix DNA-binding domain"/>
    <property type="match status" value="1"/>
</dbReference>
<name>A0A1W6ZKB2_9HYPH</name>
<evidence type="ECO:0000256" key="1">
    <source>
        <dbReference type="ARBA" id="ARBA00023015"/>
    </source>
</evidence>
<dbReference type="GO" id="GO:0003700">
    <property type="term" value="F:DNA-binding transcription factor activity"/>
    <property type="evidence" value="ECO:0007669"/>
    <property type="project" value="InterPro"/>
</dbReference>
<dbReference type="SUPFAM" id="SSF48008">
    <property type="entry name" value="GntR ligand-binding domain-like"/>
    <property type="match status" value="1"/>
</dbReference>
<dbReference type="InterPro" id="IPR011711">
    <property type="entry name" value="GntR_C"/>
</dbReference>
<keyword evidence="5" id="KW-1185">Reference proteome</keyword>
<sequence>MKTSSSLTQAAYDALRAEVLTCRLAPGTKLVIADLCERLGFSLGAVREALSRLTSEGFVIAEPQRGFRVSPISEAELRDLTEVRADIESQCLRRSIEAGDIAWEGRVVAAYHELARTPERVADDPERNSEAWAQAHGRYHAALVDACDSAWLLRLRTLLYAQSERYRRLSVPLARQERDLNREHREIMEATIGRDPTRAVSLLREHLLTTTRILLSSQVVNQPATTMPEAVSSS</sequence>
<keyword evidence="3" id="KW-0804">Transcription</keyword>
<dbReference type="STRING" id="1235591.CAK95_01215"/>
<dbReference type="SMART" id="SM00895">
    <property type="entry name" value="FCD"/>
    <property type="match status" value="1"/>
</dbReference>
<dbReference type="InterPro" id="IPR000524">
    <property type="entry name" value="Tscrpt_reg_HTH_GntR"/>
</dbReference>
<dbReference type="EMBL" id="CP021112">
    <property type="protein sequence ID" value="ARP97853.1"/>
    <property type="molecule type" value="Genomic_DNA"/>
</dbReference>
<dbReference type="CDD" id="cd07377">
    <property type="entry name" value="WHTH_GntR"/>
    <property type="match status" value="1"/>
</dbReference>